<feature type="transmembrane region" description="Helical" evidence="2">
    <location>
        <begin position="197"/>
        <end position="220"/>
    </location>
</feature>
<protein>
    <recommendedName>
        <fullName evidence="3">SSD domain-containing protein</fullName>
    </recommendedName>
</protein>
<keyword evidence="2" id="KW-0472">Membrane</keyword>
<dbReference type="AlphaFoldDB" id="A0AAD3HPJ2"/>
<evidence type="ECO:0000259" key="3">
    <source>
        <dbReference type="PROSITE" id="PS50156"/>
    </source>
</evidence>
<feature type="non-terminal residue" evidence="4">
    <location>
        <position position="1"/>
    </location>
</feature>
<evidence type="ECO:0000256" key="1">
    <source>
        <dbReference type="SAM" id="MobiDB-lite"/>
    </source>
</evidence>
<sequence>MFVLAHALGKQAHSLPPAERLAASLSSAGPSITLAACCEVAAFTLGGCLTGMPAVRNFSLAAAAALALDFGLQVTVFAALLVLDVRRMRAGRLDCCPCVRLGGGAAGVGEQRRQREGDVAGPHTPPAPAEAMEYGSKQPQQGDGGDEEDAAAPCTVATSSSEEGEEGEVDERSYWSLQRVLQAYFDRVHAPLLSRPVVQCGVLLLFAATLFASLAAIPYLQVGLDQAVALPRDSYLQRYYRDLLQQLRVGPPLLLVVRDLDLRPEAGQVERLCGVAGCAQDSLANRVSAAARDPASSFISASAASWLDDFMTWLSPDLPACCRTNEAGGVAASYCPPPDQPPCNGNSSACASCHTCVQAAFTGGRPSVPQFQTYLPWFLAARPSEQCAKAGVGAYSDALQRAQLDDPT</sequence>
<keyword evidence="2" id="KW-0812">Transmembrane</keyword>
<dbReference type="Pfam" id="PF12349">
    <property type="entry name" value="Sterol-sensing"/>
    <property type="match status" value="1"/>
</dbReference>
<organism evidence="4 5">
    <name type="scientific">Astrephomene gubernaculifera</name>
    <dbReference type="NCBI Taxonomy" id="47775"/>
    <lineage>
        <taxon>Eukaryota</taxon>
        <taxon>Viridiplantae</taxon>
        <taxon>Chlorophyta</taxon>
        <taxon>core chlorophytes</taxon>
        <taxon>Chlorophyceae</taxon>
        <taxon>CS clade</taxon>
        <taxon>Chlamydomonadales</taxon>
        <taxon>Astrephomenaceae</taxon>
        <taxon>Astrephomene</taxon>
    </lineage>
</organism>
<accession>A0AAD3HPJ2</accession>
<dbReference type="GO" id="GO:0015918">
    <property type="term" value="P:sterol transport"/>
    <property type="evidence" value="ECO:0007669"/>
    <property type="project" value="TreeGrafter"/>
</dbReference>
<proteinExistence type="predicted"/>
<keyword evidence="2" id="KW-1133">Transmembrane helix</keyword>
<keyword evidence="5" id="KW-1185">Reference proteome</keyword>
<evidence type="ECO:0000256" key="2">
    <source>
        <dbReference type="SAM" id="Phobius"/>
    </source>
</evidence>
<comment type="caution">
    <text evidence="4">The sequence shown here is derived from an EMBL/GenBank/DDBJ whole genome shotgun (WGS) entry which is preliminary data.</text>
</comment>
<dbReference type="PANTHER" id="PTHR45727:SF2">
    <property type="entry name" value="NPC INTRACELLULAR CHOLESTEROL TRANSPORTER 1"/>
    <property type="match status" value="1"/>
</dbReference>
<name>A0AAD3HPJ2_9CHLO</name>
<feature type="transmembrane region" description="Helical" evidence="2">
    <location>
        <begin position="60"/>
        <end position="83"/>
    </location>
</feature>
<evidence type="ECO:0000313" key="4">
    <source>
        <dbReference type="EMBL" id="GFR48082.1"/>
    </source>
</evidence>
<feature type="domain" description="SSD" evidence="3">
    <location>
        <begin position="1"/>
        <end position="83"/>
    </location>
</feature>
<feature type="region of interest" description="Disordered" evidence="1">
    <location>
        <begin position="107"/>
        <end position="169"/>
    </location>
</feature>
<gene>
    <name evidence="4" type="ORF">Agub_g9921</name>
</gene>
<dbReference type="GO" id="GO:0032934">
    <property type="term" value="F:sterol binding"/>
    <property type="evidence" value="ECO:0007669"/>
    <property type="project" value="TreeGrafter"/>
</dbReference>
<evidence type="ECO:0000313" key="5">
    <source>
        <dbReference type="Proteomes" id="UP001054857"/>
    </source>
</evidence>
<dbReference type="GO" id="GO:0016020">
    <property type="term" value="C:membrane"/>
    <property type="evidence" value="ECO:0007669"/>
    <property type="project" value="TreeGrafter"/>
</dbReference>
<reference evidence="4 5" key="1">
    <citation type="journal article" date="2021" name="Sci. Rep.">
        <title>Genome sequencing of the multicellular alga Astrephomene provides insights into convergent evolution of germ-soma differentiation.</title>
        <authorList>
            <person name="Yamashita S."/>
            <person name="Yamamoto K."/>
            <person name="Matsuzaki R."/>
            <person name="Suzuki S."/>
            <person name="Yamaguchi H."/>
            <person name="Hirooka S."/>
            <person name="Minakuchi Y."/>
            <person name="Miyagishima S."/>
            <person name="Kawachi M."/>
            <person name="Toyoda A."/>
            <person name="Nozaki H."/>
        </authorList>
    </citation>
    <scope>NUCLEOTIDE SEQUENCE [LARGE SCALE GENOMIC DNA]</scope>
    <source>
        <strain evidence="4 5">NIES-4017</strain>
    </source>
</reference>
<dbReference type="SUPFAM" id="SSF82866">
    <property type="entry name" value="Multidrug efflux transporter AcrB transmembrane domain"/>
    <property type="match status" value="1"/>
</dbReference>
<dbReference type="Proteomes" id="UP001054857">
    <property type="component" value="Unassembled WGS sequence"/>
</dbReference>
<dbReference type="EMBL" id="BMAR01000021">
    <property type="protein sequence ID" value="GFR48082.1"/>
    <property type="molecule type" value="Genomic_DNA"/>
</dbReference>
<dbReference type="InterPro" id="IPR053958">
    <property type="entry name" value="HMGCR/SNAP/NPC1-like_SSD"/>
</dbReference>
<dbReference type="PANTHER" id="PTHR45727">
    <property type="entry name" value="NPC INTRACELLULAR CHOLESTEROL TRANSPORTER 1"/>
    <property type="match status" value="1"/>
</dbReference>
<dbReference type="PROSITE" id="PS50156">
    <property type="entry name" value="SSD"/>
    <property type="match status" value="1"/>
</dbReference>
<dbReference type="InterPro" id="IPR000731">
    <property type="entry name" value="SSD"/>
</dbReference>